<accession>A0A137PF12</accession>
<keyword evidence="2" id="KW-1185">Reference proteome</keyword>
<protein>
    <submittedName>
        <fullName evidence="1">Uncharacterized protein</fullName>
    </submittedName>
</protein>
<sequence length="172" mass="19172">HMEMRRPPPRRSKYNPAYQTIGDVDNDMSAPLGPDNPFPCRGTSPGPIYQTYKAGEEMSVKLGGNAPHNGGHCQFALSYNGGKDWIVFYTIVRNCMPSKTGPIEFEYNIPIPADTLPGDKIVFSWNWINASGEREFYMNCIDIKIENPSNPPFMAGLALLVVNLDGYPIIDE</sequence>
<gene>
    <name evidence="1" type="ORF">CONCODRAFT_27807</name>
</gene>
<evidence type="ECO:0000313" key="1">
    <source>
        <dbReference type="EMBL" id="KXN73599.1"/>
    </source>
</evidence>
<dbReference type="PANTHER" id="PTHR36182:SF2">
    <property type="entry name" value="LYTIC POLYSACCHARIDE MONOOXYGENASE"/>
    <property type="match status" value="1"/>
</dbReference>
<feature type="non-terminal residue" evidence="1">
    <location>
        <position position="172"/>
    </location>
</feature>
<dbReference type="Gene3D" id="2.70.50.70">
    <property type="match status" value="1"/>
</dbReference>
<proteinExistence type="predicted"/>
<dbReference type="OrthoDB" id="2342176at2759"/>
<dbReference type="AlphaFoldDB" id="A0A137PF12"/>
<dbReference type="Proteomes" id="UP000070444">
    <property type="component" value="Unassembled WGS sequence"/>
</dbReference>
<dbReference type="PANTHER" id="PTHR36182">
    <property type="entry name" value="PROTEIN, PUTATIVE (AFU_ORTHOLOGUE AFUA_6G10930)-RELATED"/>
    <property type="match status" value="1"/>
</dbReference>
<name>A0A137PF12_CONC2</name>
<reference evidence="1 2" key="1">
    <citation type="journal article" date="2015" name="Genome Biol. Evol.">
        <title>Phylogenomic analyses indicate that early fungi evolved digesting cell walls of algal ancestors of land plants.</title>
        <authorList>
            <person name="Chang Y."/>
            <person name="Wang S."/>
            <person name="Sekimoto S."/>
            <person name="Aerts A.L."/>
            <person name="Choi C."/>
            <person name="Clum A."/>
            <person name="LaButti K.M."/>
            <person name="Lindquist E.A."/>
            <person name="Yee Ngan C."/>
            <person name="Ohm R.A."/>
            <person name="Salamov A.A."/>
            <person name="Grigoriev I.V."/>
            <person name="Spatafora J.W."/>
            <person name="Berbee M.L."/>
        </authorList>
    </citation>
    <scope>NUCLEOTIDE SEQUENCE [LARGE SCALE GENOMIC DNA]</scope>
    <source>
        <strain evidence="1 2">NRRL 28638</strain>
    </source>
</reference>
<dbReference type="STRING" id="796925.A0A137PF12"/>
<dbReference type="OMA" id="EFEYNIP"/>
<evidence type="ECO:0000313" key="2">
    <source>
        <dbReference type="Proteomes" id="UP000070444"/>
    </source>
</evidence>
<feature type="non-terminal residue" evidence="1">
    <location>
        <position position="1"/>
    </location>
</feature>
<organism evidence="1 2">
    <name type="scientific">Conidiobolus coronatus (strain ATCC 28846 / CBS 209.66 / NRRL 28638)</name>
    <name type="common">Delacroixia coronata</name>
    <dbReference type="NCBI Taxonomy" id="796925"/>
    <lineage>
        <taxon>Eukaryota</taxon>
        <taxon>Fungi</taxon>
        <taxon>Fungi incertae sedis</taxon>
        <taxon>Zoopagomycota</taxon>
        <taxon>Entomophthoromycotina</taxon>
        <taxon>Entomophthoromycetes</taxon>
        <taxon>Entomophthorales</taxon>
        <taxon>Ancylistaceae</taxon>
        <taxon>Conidiobolus</taxon>
    </lineage>
</organism>
<dbReference type="EMBL" id="KQ964434">
    <property type="protein sequence ID" value="KXN73599.1"/>
    <property type="molecule type" value="Genomic_DNA"/>
</dbReference>